<dbReference type="SUPFAM" id="SSF51735">
    <property type="entry name" value="NAD(P)-binding Rossmann-fold domains"/>
    <property type="match status" value="1"/>
</dbReference>
<feature type="domain" description="NAD(P)-binding" evidence="4">
    <location>
        <begin position="12"/>
        <end position="111"/>
    </location>
</feature>
<evidence type="ECO:0000256" key="1">
    <source>
        <dbReference type="ARBA" id="ARBA00005725"/>
    </source>
</evidence>
<dbReference type="GO" id="GO:0016491">
    <property type="term" value="F:oxidoreductase activity"/>
    <property type="evidence" value="ECO:0007669"/>
    <property type="project" value="UniProtKB-KW"/>
</dbReference>
<keyword evidence="2" id="KW-0521">NADP</keyword>
<dbReference type="InterPro" id="IPR036291">
    <property type="entry name" value="NAD(P)-bd_dom_sf"/>
</dbReference>
<keyword evidence="6" id="KW-1185">Reference proteome</keyword>
<accession>A0A6A7BY77</accession>
<dbReference type="PANTHER" id="PTHR47706:SF7">
    <property type="entry name" value="CIPA-LIKE, PUTATIVE (AFU_ORTHOLOGUE AFUA_1G01630)-RELATED"/>
    <property type="match status" value="1"/>
</dbReference>
<evidence type="ECO:0000259" key="4">
    <source>
        <dbReference type="Pfam" id="PF13460"/>
    </source>
</evidence>
<dbReference type="Proteomes" id="UP000799421">
    <property type="component" value="Unassembled WGS sequence"/>
</dbReference>
<evidence type="ECO:0000313" key="5">
    <source>
        <dbReference type="EMBL" id="KAF2860164.1"/>
    </source>
</evidence>
<dbReference type="AlphaFoldDB" id="A0A6A7BY77"/>
<dbReference type="PANTHER" id="PTHR47706">
    <property type="entry name" value="NMRA-LIKE FAMILY PROTEIN"/>
    <property type="match status" value="1"/>
</dbReference>
<proteinExistence type="inferred from homology"/>
<dbReference type="InterPro" id="IPR051609">
    <property type="entry name" value="NmrA/Isoflavone_reductase-like"/>
</dbReference>
<evidence type="ECO:0000256" key="3">
    <source>
        <dbReference type="ARBA" id="ARBA00023002"/>
    </source>
</evidence>
<dbReference type="InterPro" id="IPR016040">
    <property type="entry name" value="NAD(P)-bd_dom"/>
</dbReference>
<keyword evidence="3" id="KW-0560">Oxidoreductase</keyword>
<sequence length="319" mass="35594">MSNSIRNVAIIGAGSNLGQHIVHSLLQTDQHTITAITRETSQTPLPPGLHKVIKVNYASHPSLVKSLQDIDALIIILSPYAPAGTSSLLITAALEARVRFILPDEWGADSSDAGLNYEIPAFATKGPLTQRIIDEGYGITSAIPIATNFWFEFSVAIPDACGFDFEKRRVTFFDDGKTTISASTWVQIGRAVKGLLSLPTQGQGLSLERFANKRVFVDSFRISQREIFESVLRVTGTEETEWTIQYERARERYEAGKEAMEKGDQSAFIRMMYARVWFKDGGCDFEGEGKFMINELLGLPREDLDEATKRAIERARRQR</sequence>
<dbReference type="Pfam" id="PF13460">
    <property type="entry name" value="NAD_binding_10"/>
    <property type="match status" value="1"/>
</dbReference>
<evidence type="ECO:0000313" key="6">
    <source>
        <dbReference type="Proteomes" id="UP000799421"/>
    </source>
</evidence>
<name>A0A6A7BY77_9PEZI</name>
<comment type="similarity">
    <text evidence="1">Belongs to the NmrA-type oxidoreductase family. Isoflavone reductase subfamily.</text>
</comment>
<reference evidence="5" key="1">
    <citation type="journal article" date="2020" name="Stud. Mycol.">
        <title>101 Dothideomycetes genomes: a test case for predicting lifestyles and emergence of pathogens.</title>
        <authorList>
            <person name="Haridas S."/>
            <person name="Albert R."/>
            <person name="Binder M."/>
            <person name="Bloem J."/>
            <person name="Labutti K."/>
            <person name="Salamov A."/>
            <person name="Andreopoulos B."/>
            <person name="Baker S."/>
            <person name="Barry K."/>
            <person name="Bills G."/>
            <person name="Bluhm B."/>
            <person name="Cannon C."/>
            <person name="Castanera R."/>
            <person name="Culley D."/>
            <person name="Daum C."/>
            <person name="Ezra D."/>
            <person name="Gonzalez J."/>
            <person name="Henrissat B."/>
            <person name="Kuo A."/>
            <person name="Liang C."/>
            <person name="Lipzen A."/>
            <person name="Lutzoni F."/>
            <person name="Magnuson J."/>
            <person name="Mondo S."/>
            <person name="Nolan M."/>
            <person name="Ohm R."/>
            <person name="Pangilinan J."/>
            <person name="Park H.-J."/>
            <person name="Ramirez L."/>
            <person name="Alfaro M."/>
            <person name="Sun H."/>
            <person name="Tritt A."/>
            <person name="Yoshinaga Y."/>
            <person name="Zwiers L.-H."/>
            <person name="Turgeon B."/>
            <person name="Goodwin S."/>
            <person name="Spatafora J."/>
            <person name="Crous P."/>
            <person name="Grigoriev I."/>
        </authorList>
    </citation>
    <scope>NUCLEOTIDE SEQUENCE</scope>
    <source>
        <strain evidence="5">CBS 480.64</strain>
    </source>
</reference>
<dbReference type="OrthoDB" id="419598at2759"/>
<protein>
    <submittedName>
        <fullName evidence="5">NAD(P)-binding protein</fullName>
    </submittedName>
</protein>
<gene>
    <name evidence="5" type="ORF">K470DRAFT_217496</name>
</gene>
<dbReference type="EMBL" id="MU005984">
    <property type="protein sequence ID" value="KAF2860164.1"/>
    <property type="molecule type" value="Genomic_DNA"/>
</dbReference>
<dbReference type="Gene3D" id="3.40.50.720">
    <property type="entry name" value="NAD(P)-binding Rossmann-like Domain"/>
    <property type="match status" value="1"/>
</dbReference>
<organism evidence="5 6">
    <name type="scientific">Piedraia hortae CBS 480.64</name>
    <dbReference type="NCBI Taxonomy" id="1314780"/>
    <lineage>
        <taxon>Eukaryota</taxon>
        <taxon>Fungi</taxon>
        <taxon>Dikarya</taxon>
        <taxon>Ascomycota</taxon>
        <taxon>Pezizomycotina</taxon>
        <taxon>Dothideomycetes</taxon>
        <taxon>Dothideomycetidae</taxon>
        <taxon>Capnodiales</taxon>
        <taxon>Piedraiaceae</taxon>
        <taxon>Piedraia</taxon>
    </lineage>
</organism>
<evidence type="ECO:0000256" key="2">
    <source>
        <dbReference type="ARBA" id="ARBA00022857"/>
    </source>
</evidence>